<organism evidence="1">
    <name type="scientific">marine metagenome</name>
    <dbReference type="NCBI Taxonomy" id="408172"/>
    <lineage>
        <taxon>unclassified sequences</taxon>
        <taxon>metagenomes</taxon>
        <taxon>ecological metagenomes</taxon>
    </lineage>
</organism>
<evidence type="ECO:0000313" key="1">
    <source>
        <dbReference type="EMBL" id="SUZ82232.1"/>
    </source>
</evidence>
<dbReference type="InterPro" id="IPR014710">
    <property type="entry name" value="RmlC-like_jellyroll"/>
</dbReference>
<reference evidence="1" key="1">
    <citation type="submission" date="2018-05" db="EMBL/GenBank/DDBJ databases">
        <authorList>
            <person name="Lanie J.A."/>
            <person name="Ng W.-L."/>
            <person name="Kazmierczak K.M."/>
            <person name="Andrzejewski T.M."/>
            <person name="Davidsen T.M."/>
            <person name="Wayne K.J."/>
            <person name="Tettelin H."/>
            <person name="Glass J.I."/>
            <person name="Rusch D."/>
            <person name="Podicherti R."/>
            <person name="Tsui H.-C.T."/>
            <person name="Winkler M.E."/>
        </authorList>
    </citation>
    <scope>NUCLEOTIDE SEQUENCE</scope>
</reference>
<evidence type="ECO:0008006" key="2">
    <source>
        <dbReference type="Google" id="ProtNLM"/>
    </source>
</evidence>
<name>A0A381QS68_9ZZZZ</name>
<dbReference type="Gene3D" id="2.60.120.10">
    <property type="entry name" value="Jelly Rolls"/>
    <property type="match status" value="1"/>
</dbReference>
<gene>
    <name evidence="1" type="ORF">METZ01_LOCUS35086</name>
</gene>
<protein>
    <recommendedName>
        <fullName evidence="2">Cupin 2 conserved barrel domain-containing protein</fullName>
    </recommendedName>
</protein>
<sequence length="240" mass="25731">MIKIAIKPLLKTSSGLLLAALVLTALNITLGKMKPSIIAQETDLSGEKVVHLLQEPRHRTVHRAGSLFLLDVQVNPGDESFQHIHDQAILLTSISSGAGPSNGTVRAITDYATTPLTHNVSNGGPGLLRIIALVNGGNGIAGEPADRPSGMSSNPQIENSWFRSHRIELDPGEETLLQNHHNPTVIVQGTEGTVHVTREDGITTELDMAGDWAWRDAESPFTIQNKGQTTVAVAINEGRE</sequence>
<accession>A0A381QS68</accession>
<dbReference type="SUPFAM" id="SSF51182">
    <property type="entry name" value="RmlC-like cupins"/>
    <property type="match status" value="1"/>
</dbReference>
<dbReference type="EMBL" id="UINC01001497">
    <property type="protein sequence ID" value="SUZ82232.1"/>
    <property type="molecule type" value="Genomic_DNA"/>
</dbReference>
<dbReference type="InterPro" id="IPR011051">
    <property type="entry name" value="RmlC_Cupin_sf"/>
</dbReference>
<proteinExistence type="predicted"/>
<dbReference type="AlphaFoldDB" id="A0A381QS68"/>